<feature type="transmembrane region" description="Helical" evidence="7">
    <location>
        <begin position="728"/>
        <end position="748"/>
    </location>
</feature>
<dbReference type="NCBIfam" id="TIGR01197">
    <property type="entry name" value="nramp"/>
    <property type="match status" value="1"/>
</dbReference>
<gene>
    <name evidence="8" type="ORF">JG687_00008473</name>
</gene>
<dbReference type="EMBL" id="JAENGZ010000408">
    <property type="protein sequence ID" value="KAG6959987.1"/>
    <property type="molecule type" value="Genomic_DNA"/>
</dbReference>
<comment type="caution">
    <text evidence="8">The sequence shown here is derived from an EMBL/GenBank/DDBJ whole genome shotgun (WGS) entry which is preliminary data.</text>
</comment>
<evidence type="ECO:0000313" key="9">
    <source>
        <dbReference type="Proteomes" id="UP000688947"/>
    </source>
</evidence>
<evidence type="ECO:0000256" key="1">
    <source>
        <dbReference type="ARBA" id="ARBA00004141"/>
    </source>
</evidence>
<dbReference type="PANTHER" id="PTHR11706">
    <property type="entry name" value="SOLUTE CARRIER PROTEIN FAMILY 11 MEMBER"/>
    <property type="match status" value="1"/>
</dbReference>
<feature type="compositionally biased region" description="Low complexity" evidence="6">
    <location>
        <begin position="276"/>
        <end position="305"/>
    </location>
</feature>
<dbReference type="GO" id="GO:0015086">
    <property type="term" value="F:cadmium ion transmembrane transporter activity"/>
    <property type="evidence" value="ECO:0007669"/>
    <property type="project" value="TreeGrafter"/>
</dbReference>
<proteinExistence type="inferred from homology"/>
<dbReference type="GO" id="GO:0034755">
    <property type="term" value="P:iron ion transmembrane transport"/>
    <property type="evidence" value="ECO:0007669"/>
    <property type="project" value="TreeGrafter"/>
</dbReference>
<evidence type="ECO:0000256" key="7">
    <source>
        <dbReference type="SAM" id="Phobius"/>
    </source>
</evidence>
<feature type="compositionally biased region" description="Low complexity" evidence="6">
    <location>
        <begin position="131"/>
        <end position="151"/>
    </location>
</feature>
<dbReference type="InterPro" id="IPR001046">
    <property type="entry name" value="NRAMP_fam"/>
</dbReference>
<feature type="transmembrane region" description="Helical" evidence="7">
    <location>
        <begin position="782"/>
        <end position="807"/>
    </location>
</feature>
<dbReference type="Pfam" id="PF01566">
    <property type="entry name" value="Nramp"/>
    <property type="match status" value="1"/>
</dbReference>
<feature type="transmembrane region" description="Helical" evidence="7">
    <location>
        <begin position="376"/>
        <end position="399"/>
    </location>
</feature>
<evidence type="ECO:0000256" key="2">
    <source>
        <dbReference type="ARBA" id="ARBA00022448"/>
    </source>
</evidence>
<organism evidence="8 9">
    <name type="scientific">Phytophthora cactorum</name>
    <dbReference type="NCBI Taxonomy" id="29920"/>
    <lineage>
        <taxon>Eukaryota</taxon>
        <taxon>Sar</taxon>
        <taxon>Stramenopiles</taxon>
        <taxon>Oomycota</taxon>
        <taxon>Peronosporomycetes</taxon>
        <taxon>Peronosporales</taxon>
        <taxon>Peronosporaceae</taxon>
        <taxon>Phytophthora</taxon>
    </lineage>
</organism>
<dbReference type="Proteomes" id="UP000688947">
    <property type="component" value="Unassembled WGS sequence"/>
</dbReference>
<dbReference type="AlphaFoldDB" id="A0A8T1UGU5"/>
<feature type="transmembrane region" description="Helical" evidence="7">
    <location>
        <begin position="561"/>
        <end position="584"/>
    </location>
</feature>
<evidence type="ECO:0000256" key="6">
    <source>
        <dbReference type="SAM" id="MobiDB-lite"/>
    </source>
</evidence>
<feature type="compositionally biased region" description="Low complexity" evidence="6">
    <location>
        <begin position="256"/>
        <end position="269"/>
    </location>
</feature>
<keyword evidence="4 7" id="KW-1133">Transmembrane helix</keyword>
<dbReference type="HAMAP" id="MF_00221">
    <property type="entry name" value="NRAMP"/>
    <property type="match status" value="1"/>
</dbReference>
<dbReference type="NCBIfam" id="NF037982">
    <property type="entry name" value="Nramp_1"/>
    <property type="match status" value="1"/>
</dbReference>
<dbReference type="OrthoDB" id="409173at2759"/>
<reference evidence="8" key="1">
    <citation type="submission" date="2021-01" db="EMBL/GenBank/DDBJ databases">
        <title>Phytophthora aleatoria, a newly-described species from Pinus radiata is distinct from Phytophthora cactorum isolates based on comparative genomics.</title>
        <authorList>
            <person name="Mcdougal R."/>
            <person name="Panda P."/>
            <person name="Williams N."/>
            <person name="Studholme D.J."/>
        </authorList>
    </citation>
    <scope>NUCLEOTIDE SEQUENCE</scope>
    <source>
        <strain evidence="8">NZFS 3830</strain>
    </source>
</reference>
<feature type="transmembrane region" description="Helical" evidence="7">
    <location>
        <begin position="516"/>
        <end position="540"/>
    </location>
</feature>
<keyword evidence="3 7" id="KW-0812">Transmembrane</keyword>
<feature type="transmembrane region" description="Helical" evidence="7">
    <location>
        <begin position="441"/>
        <end position="466"/>
    </location>
</feature>
<dbReference type="VEuPathDB" id="FungiDB:PC110_g8304"/>
<protein>
    <recommendedName>
        <fullName evidence="10">NRAMP family</fullName>
    </recommendedName>
</protein>
<evidence type="ECO:0000256" key="5">
    <source>
        <dbReference type="ARBA" id="ARBA00023136"/>
    </source>
</evidence>
<feature type="compositionally biased region" description="Low complexity" evidence="6">
    <location>
        <begin position="42"/>
        <end position="57"/>
    </location>
</feature>
<keyword evidence="2" id="KW-0813">Transport</keyword>
<feature type="transmembrane region" description="Helical" evidence="7">
    <location>
        <begin position="411"/>
        <end position="429"/>
    </location>
</feature>
<dbReference type="GO" id="GO:0005886">
    <property type="term" value="C:plasma membrane"/>
    <property type="evidence" value="ECO:0007669"/>
    <property type="project" value="TreeGrafter"/>
</dbReference>
<feature type="compositionally biased region" description="Low complexity" evidence="6">
    <location>
        <begin position="159"/>
        <end position="178"/>
    </location>
</feature>
<evidence type="ECO:0000256" key="4">
    <source>
        <dbReference type="ARBA" id="ARBA00022989"/>
    </source>
</evidence>
<keyword evidence="5 7" id="KW-0472">Membrane</keyword>
<accession>A0A8T1UGU5</accession>
<dbReference type="VEuPathDB" id="FungiDB:PC110_g8305"/>
<evidence type="ECO:0000313" key="8">
    <source>
        <dbReference type="EMBL" id="KAG6959987.1"/>
    </source>
</evidence>
<dbReference type="PANTHER" id="PTHR11706:SF33">
    <property type="entry name" value="NATURAL RESISTANCE-ASSOCIATED MACROPHAGE PROTEIN 2"/>
    <property type="match status" value="1"/>
</dbReference>
<sequence length="831" mass="87068">MRLNHVVSATAIALYATNDLVAAETTRYLLSIGDVSEERATTKTTTKTTIAGSSGEDSGLEDSESGSRLDASGSEDSSISASSDLFDMSESGLDDPFSFSGSELDALLSSRGSSGFDDLLMSMSGSGLDDLLSGSSDSDSGSDDSAAPATKATKKKKAAPVASMSGSNDSGSDSSSSKPTKKTKAPDASLSGSSEDGSDLSDLLLSSSASDSGTESPATSDAGSASEGDNYLAGLFSTTGSDLLSSSLSDALKSAGSLSKVKTRAPATSADDDSGSDTPSETEAPASTPAPATKTASSGSGSSECGTGWWASTKSWFKNTFGDGDKCKSSSRRLRLDWRTLWAYAGPGWLMSIAYVDPGNLESDLQAGAYAGYQLTWVLFGATAMGLFLQVLAARLGVVTGKNLAEMCTAVYPRWASLTLWIMTEIAIVASDVQEVLGSSIAFQVLFGFPLWVGCLITGFDTFTFLLLHRYGIRKLEAFFVTLIIVMLVCFCANLVRGEVASEDVMRGFVPRVDRYAVTQAVGILGAVIMPHNIFLHSALVQTRQVNRHDGRKVREANKYFAIESGFALLVSFLINLAVLAVFAKGFFSSDCITSYDTDGVNTACVPGAIANGDTYGYCQLASGGEGMCQEIGLSQAGVALSGMLGQYADTIWAIGLLAAGQSSTMTGTYAGQFVMEGFLQLHLSPWKRVALTRCVSLVPAMTVAILSQENPADSDHMDELLNVLQSIQLPFALLPVLIFTSSSEIMGDFANSKATVVTGWLLGGLVCVINLYLLFTNLEGLALGVIGLVALGGTCCLYFGFLGYLVRADMTLSAQRARTASSSRRISQDV</sequence>
<name>A0A8T1UGU5_9STRA</name>
<feature type="transmembrane region" description="Helical" evidence="7">
    <location>
        <begin position="755"/>
        <end position="776"/>
    </location>
</feature>
<feature type="region of interest" description="Disordered" evidence="6">
    <location>
        <begin position="40"/>
        <end position="86"/>
    </location>
</feature>
<feature type="region of interest" description="Disordered" evidence="6">
    <location>
        <begin position="256"/>
        <end position="305"/>
    </location>
</feature>
<feature type="region of interest" description="Disordered" evidence="6">
    <location>
        <begin position="131"/>
        <end position="232"/>
    </location>
</feature>
<feature type="transmembrane region" description="Helical" evidence="7">
    <location>
        <begin position="478"/>
        <end position="496"/>
    </location>
</feature>
<evidence type="ECO:0000256" key="3">
    <source>
        <dbReference type="ARBA" id="ARBA00022692"/>
    </source>
</evidence>
<comment type="subcellular location">
    <subcellularLocation>
        <location evidence="1">Membrane</location>
        <topology evidence="1">Multi-pass membrane protein</topology>
    </subcellularLocation>
</comment>
<feature type="compositionally biased region" description="Low complexity" evidence="6">
    <location>
        <begin position="70"/>
        <end position="86"/>
    </location>
</feature>
<feature type="compositionally biased region" description="Low complexity" evidence="6">
    <location>
        <begin position="186"/>
        <end position="216"/>
    </location>
</feature>
<evidence type="ECO:0008006" key="10">
    <source>
        <dbReference type="Google" id="ProtNLM"/>
    </source>
</evidence>
<dbReference type="GO" id="GO:0005384">
    <property type="term" value="F:manganese ion transmembrane transporter activity"/>
    <property type="evidence" value="ECO:0007669"/>
    <property type="project" value="TreeGrafter"/>
</dbReference>